<dbReference type="Pfam" id="PF00782">
    <property type="entry name" value="DSPc"/>
    <property type="match status" value="1"/>
</dbReference>
<evidence type="ECO:0000259" key="1">
    <source>
        <dbReference type="PROSITE" id="PS50056"/>
    </source>
</evidence>
<dbReference type="Gene3D" id="3.40.50.1820">
    <property type="entry name" value="alpha/beta hydrolase"/>
    <property type="match status" value="1"/>
</dbReference>
<accession>A0A2A9PRZ0</accession>
<comment type="caution">
    <text evidence="2">The sequence shown here is derived from an EMBL/GenBank/DDBJ whole genome shotgun (WGS) entry which is preliminary data.</text>
</comment>
<dbReference type="AlphaFoldDB" id="A0A2A9PRZ0"/>
<feature type="domain" description="Tyrosine specific protein phosphatases" evidence="1">
    <location>
        <begin position="540"/>
        <end position="612"/>
    </location>
</feature>
<dbReference type="OrthoDB" id="428974at2759"/>
<dbReference type="SUPFAM" id="SSF52799">
    <property type="entry name" value="(Phosphotyrosine protein) phosphatases II"/>
    <property type="match status" value="1"/>
</dbReference>
<reference evidence="2 3" key="2">
    <citation type="journal article" date="2017" name="Sci. Rep.">
        <title>Ant-infecting Ophiocordyceps genomes reveal a high diversity of potential behavioral manipulation genes and a possible major role for enterotoxins.</title>
        <authorList>
            <person name="de Bekker C."/>
            <person name="Ohm R.A."/>
            <person name="Evans H.C."/>
            <person name="Brachmann A."/>
            <person name="Hughes D.P."/>
        </authorList>
    </citation>
    <scope>NUCLEOTIDE SEQUENCE [LARGE SCALE GENOMIC DNA]</scope>
    <source>
        <strain evidence="2 3">SC16a</strain>
    </source>
</reference>
<dbReference type="GO" id="GO:0140096">
    <property type="term" value="F:catalytic activity, acting on a protein"/>
    <property type="evidence" value="ECO:0007669"/>
    <property type="project" value="UniProtKB-ARBA"/>
</dbReference>
<dbReference type="FunFam" id="3.90.190.10:FF:000090">
    <property type="entry name" value="Dual specificity phosphatase catalytic domain protein"/>
    <property type="match status" value="1"/>
</dbReference>
<name>A0A2A9PRZ0_OPHUN</name>
<dbReference type="STRING" id="268505.A0A2A9PRZ0"/>
<evidence type="ECO:0000313" key="2">
    <source>
        <dbReference type="EMBL" id="PFH63291.1"/>
    </source>
</evidence>
<organism evidence="2 3">
    <name type="scientific">Ophiocordyceps unilateralis</name>
    <name type="common">Zombie-ant fungus</name>
    <name type="synonym">Torrubia unilateralis</name>
    <dbReference type="NCBI Taxonomy" id="268505"/>
    <lineage>
        <taxon>Eukaryota</taxon>
        <taxon>Fungi</taxon>
        <taxon>Dikarya</taxon>
        <taxon>Ascomycota</taxon>
        <taxon>Pezizomycotina</taxon>
        <taxon>Sordariomycetes</taxon>
        <taxon>Hypocreomycetidae</taxon>
        <taxon>Hypocreales</taxon>
        <taxon>Ophiocordycipitaceae</taxon>
        <taxon>Ophiocordyceps</taxon>
    </lineage>
</organism>
<dbReference type="CDD" id="cd14502">
    <property type="entry name" value="RNA_5'-triphosphatase"/>
    <property type="match status" value="1"/>
</dbReference>
<dbReference type="SUPFAM" id="SSF53474">
    <property type="entry name" value="alpha/beta-Hydrolases"/>
    <property type="match status" value="1"/>
</dbReference>
<dbReference type="GO" id="GO:0006370">
    <property type="term" value="P:7-methylguanosine mRNA capping"/>
    <property type="evidence" value="ECO:0007669"/>
    <property type="project" value="TreeGrafter"/>
</dbReference>
<dbReference type="PROSITE" id="PS00383">
    <property type="entry name" value="TYR_PHOSPHATASE_1"/>
    <property type="match status" value="1"/>
</dbReference>
<dbReference type="InterPro" id="IPR000073">
    <property type="entry name" value="AB_hydrolase_1"/>
</dbReference>
<dbReference type="GO" id="GO:0004484">
    <property type="term" value="F:mRNA guanylyltransferase activity"/>
    <property type="evidence" value="ECO:0007669"/>
    <property type="project" value="TreeGrafter"/>
</dbReference>
<dbReference type="Gene3D" id="3.90.190.10">
    <property type="entry name" value="Protein tyrosine phosphatase superfamily"/>
    <property type="match status" value="1"/>
</dbReference>
<dbReference type="InterPro" id="IPR029058">
    <property type="entry name" value="AB_hydrolase_fold"/>
</dbReference>
<dbReference type="InterPro" id="IPR000387">
    <property type="entry name" value="Tyr_Pase_dom"/>
</dbReference>
<dbReference type="PANTHER" id="PTHR10367:SF25">
    <property type="entry name" value="DUAL SPECIFICITY PHOSPHATASE CATALYTIC DOMAIN PROTEIN (AFU_ORTHOLOGUE AFUA_1G03540)"/>
    <property type="match status" value="1"/>
</dbReference>
<sequence>MAASDSTAATWAVDCTDAHLTDPSLLRDHSEFKSYTTSRFHYPNLRVFFRQHAKAKQLPAPLPLLVCIPGLGGSVAQFHPLLSSLVDLGPCLAIDHPGGGRSDYAVTSWDAYTPQALVELLAVVIEDYRDADAGQSLVLIGHSMGTSLAAALATSTSPYATSLADHVVGVVAICPTAGPWNESTAAFLRKLLWIPGWIFSLWRAWDSRGGRESSSVARFVGPDAEPELKLLQYRFNKQSRTPVWRRMAYGALPTYVHHKPVGGLPRLDVWAGLQVPLFLIAGEKDHVTSPGEVDKIEKALRAARTVSVEEANEVESVEAATLVDLSSPGLQSDQSLHILDGLEVDCLGTGTAHHGTVVDDDAYENPSTPVEAAGGLPVPLPPQPRRPRPLVRSMVMPAPANHTLLYMPCSVRALAGFISDFLATSVTQRLSLAWQLQYLSREGKWDVKNLNKWKSVPPVSDVIGPVGEPVFRAMKTLREADEVHCPTAFVEKWGALIQDVVDISKDQPVYDPRGLERGGRIQYHKFPTVSKVPPEAHEVDAFISLVDRLRDGRRKRSEGVEDGQQPAVVGVHCHYGFNRTGYFIVCYLVERCGFTVPDAIEAFAKARPNGIRHSHFLDRLYVRYNDQRR</sequence>
<dbReference type="Proteomes" id="UP000037136">
    <property type="component" value="Unassembled WGS sequence"/>
</dbReference>
<proteinExistence type="predicted"/>
<reference evidence="2 3" key="1">
    <citation type="journal article" date="2015" name="BMC Genomics">
        <title>Gene expression during zombie ant biting behavior reflects the complexity underlying fungal parasitic behavioral manipulation.</title>
        <authorList>
            <person name="de Bekker C."/>
            <person name="Ohm R.A."/>
            <person name="Loreto R.G."/>
            <person name="Sebastian A."/>
            <person name="Albert I."/>
            <person name="Merrow M."/>
            <person name="Brachmann A."/>
            <person name="Hughes D.P."/>
        </authorList>
    </citation>
    <scope>NUCLEOTIDE SEQUENCE [LARGE SCALE GENOMIC DNA]</scope>
    <source>
        <strain evidence="2 3">SC16a</strain>
    </source>
</reference>
<dbReference type="InterPro" id="IPR029021">
    <property type="entry name" value="Prot-tyrosine_phosphatase-like"/>
</dbReference>
<dbReference type="SMART" id="SM00404">
    <property type="entry name" value="PTPc_motif"/>
    <property type="match status" value="1"/>
</dbReference>
<dbReference type="InterPro" id="IPR003595">
    <property type="entry name" value="Tyr_Pase_cat"/>
</dbReference>
<dbReference type="EMBL" id="LAZP02000004">
    <property type="protein sequence ID" value="PFH63291.1"/>
    <property type="molecule type" value="Genomic_DNA"/>
</dbReference>
<gene>
    <name evidence="2" type="ORF">XA68_14943</name>
</gene>
<dbReference type="PANTHER" id="PTHR10367">
    <property type="entry name" value="MRNA-CAPPING ENZYME"/>
    <property type="match status" value="1"/>
</dbReference>
<dbReference type="InterPro" id="IPR051029">
    <property type="entry name" value="mRNA_Capping_Enz/RNA_Phosphat"/>
</dbReference>
<keyword evidence="3" id="KW-1185">Reference proteome</keyword>
<dbReference type="InterPro" id="IPR000340">
    <property type="entry name" value="Dual-sp_phosphatase_cat-dom"/>
</dbReference>
<dbReference type="InterPro" id="IPR016130">
    <property type="entry name" value="Tyr_Pase_AS"/>
</dbReference>
<dbReference type="Pfam" id="PF00561">
    <property type="entry name" value="Abhydrolase_1"/>
    <property type="match status" value="1"/>
</dbReference>
<protein>
    <recommendedName>
        <fullName evidence="1">Tyrosine specific protein phosphatases domain-containing protein</fullName>
    </recommendedName>
</protein>
<dbReference type="PROSITE" id="PS50056">
    <property type="entry name" value="TYR_PHOSPHATASE_2"/>
    <property type="match status" value="1"/>
</dbReference>
<evidence type="ECO:0000313" key="3">
    <source>
        <dbReference type="Proteomes" id="UP000037136"/>
    </source>
</evidence>